<dbReference type="Proteomes" id="UP000030706">
    <property type="component" value="Unassembled WGS sequence"/>
</dbReference>
<evidence type="ECO:0000256" key="1">
    <source>
        <dbReference type="SAM" id="SignalP"/>
    </source>
</evidence>
<dbReference type="RefSeq" id="XP_029763974.1">
    <property type="nucleotide sequence ID" value="XM_029906800.1"/>
</dbReference>
<evidence type="ECO:0000313" key="2">
    <source>
        <dbReference type="EMBL" id="KEQ87787.1"/>
    </source>
</evidence>
<dbReference type="EMBL" id="KL584976">
    <property type="protein sequence ID" value="KEQ87787.1"/>
    <property type="molecule type" value="Genomic_DNA"/>
</dbReference>
<organism evidence="2 3">
    <name type="scientific">Aureobasidium pullulans EXF-150</name>
    <dbReference type="NCBI Taxonomy" id="1043002"/>
    <lineage>
        <taxon>Eukaryota</taxon>
        <taxon>Fungi</taxon>
        <taxon>Dikarya</taxon>
        <taxon>Ascomycota</taxon>
        <taxon>Pezizomycotina</taxon>
        <taxon>Dothideomycetes</taxon>
        <taxon>Dothideomycetidae</taxon>
        <taxon>Dothideales</taxon>
        <taxon>Saccotheciaceae</taxon>
        <taxon>Aureobasidium</taxon>
    </lineage>
</organism>
<accession>A0A074Y0R2</accession>
<dbReference type="GeneID" id="40749106"/>
<evidence type="ECO:0000313" key="3">
    <source>
        <dbReference type="Proteomes" id="UP000030706"/>
    </source>
</evidence>
<reference evidence="2 3" key="1">
    <citation type="journal article" date="2014" name="BMC Genomics">
        <title>Genome sequencing of four Aureobasidium pullulans varieties: biotechnological potential, stress tolerance, and description of new species.</title>
        <authorList>
            <person name="Gostin Ar C."/>
            <person name="Ohm R.A."/>
            <person name="Kogej T."/>
            <person name="Sonjak S."/>
            <person name="Turk M."/>
            <person name="Zajc J."/>
            <person name="Zalar P."/>
            <person name="Grube M."/>
            <person name="Sun H."/>
            <person name="Han J."/>
            <person name="Sharma A."/>
            <person name="Chiniquy J."/>
            <person name="Ngan C.Y."/>
            <person name="Lipzen A."/>
            <person name="Barry K."/>
            <person name="Grigoriev I.V."/>
            <person name="Gunde-Cimerman N."/>
        </authorList>
    </citation>
    <scope>NUCLEOTIDE SEQUENCE [LARGE SCALE GENOMIC DNA]</scope>
    <source>
        <strain evidence="2 3">EXF-150</strain>
    </source>
</reference>
<feature type="chain" id="PRO_5001702903" evidence="1">
    <location>
        <begin position="19"/>
        <end position="117"/>
    </location>
</feature>
<dbReference type="AlphaFoldDB" id="A0A074Y0R2"/>
<keyword evidence="1" id="KW-0732">Signal</keyword>
<feature type="signal peptide" evidence="1">
    <location>
        <begin position="1"/>
        <end position="18"/>
    </location>
</feature>
<dbReference type="HOGENOM" id="CLU_2084391_0_0_1"/>
<protein>
    <submittedName>
        <fullName evidence="2">Uncharacterized protein</fullName>
    </submittedName>
</protein>
<gene>
    <name evidence="2" type="ORF">M438DRAFT_352558</name>
</gene>
<proteinExistence type="predicted"/>
<sequence>MRSFSTITILAAIGAVGAAPAPASHINSARSDADTAKAYTPVVWNTTAVVDGINIHNMPIQARDGAFKVGGDAAGVCPVCDQNRRICLTVILTMLPHKVIRPRLFLSEQDHHLSRWQ</sequence>
<keyword evidence="3" id="KW-1185">Reference proteome</keyword>
<name>A0A074Y0R2_AURPU</name>